<proteinExistence type="predicted"/>
<dbReference type="PANTHER" id="PTHR14744">
    <property type="entry name" value="N-ALPHA-ACETYLTRANSFERASE 60"/>
    <property type="match status" value="1"/>
</dbReference>
<accession>A0AAW1T5M4</accession>
<keyword evidence="6" id="KW-1185">Reference proteome</keyword>
<dbReference type="GO" id="GO:0004402">
    <property type="term" value="F:histone acetyltransferase activity"/>
    <property type="evidence" value="ECO:0007669"/>
    <property type="project" value="TreeGrafter"/>
</dbReference>
<keyword evidence="4" id="KW-0012">Acyltransferase</keyword>
<dbReference type="GO" id="GO:0000139">
    <property type="term" value="C:Golgi membrane"/>
    <property type="evidence" value="ECO:0007669"/>
    <property type="project" value="TreeGrafter"/>
</dbReference>
<dbReference type="InterPro" id="IPR045141">
    <property type="entry name" value="NAA60-like"/>
</dbReference>
<evidence type="ECO:0000313" key="5">
    <source>
        <dbReference type="EMBL" id="KAK9863834.1"/>
    </source>
</evidence>
<evidence type="ECO:0000256" key="3">
    <source>
        <dbReference type="ARBA" id="ARBA00022853"/>
    </source>
</evidence>
<organism evidence="5 6">
    <name type="scientific">Apatococcus fuscideae</name>
    <dbReference type="NCBI Taxonomy" id="2026836"/>
    <lineage>
        <taxon>Eukaryota</taxon>
        <taxon>Viridiplantae</taxon>
        <taxon>Chlorophyta</taxon>
        <taxon>core chlorophytes</taxon>
        <taxon>Trebouxiophyceae</taxon>
        <taxon>Chlorellales</taxon>
        <taxon>Chlorellaceae</taxon>
        <taxon>Apatococcus</taxon>
    </lineage>
</organism>
<evidence type="ECO:0000256" key="2">
    <source>
        <dbReference type="ARBA" id="ARBA00022679"/>
    </source>
</evidence>
<gene>
    <name evidence="5" type="ORF">WJX84_005019</name>
</gene>
<dbReference type="PANTHER" id="PTHR14744:SF15">
    <property type="entry name" value="N-ALPHA-ACETYLTRANSFERASE 60"/>
    <property type="match status" value="1"/>
</dbReference>
<protein>
    <recommendedName>
        <fullName evidence="1">histone acetyltransferase</fullName>
        <ecNumber evidence="1">2.3.1.48</ecNumber>
    </recommendedName>
</protein>
<dbReference type="EMBL" id="JALJOV010000424">
    <property type="protein sequence ID" value="KAK9863834.1"/>
    <property type="molecule type" value="Genomic_DNA"/>
</dbReference>
<comment type="caution">
    <text evidence="5">The sequence shown here is derived from an EMBL/GenBank/DDBJ whole genome shotgun (WGS) entry which is preliminary data.</text>
</comment>
<dbReference type="GO" id="GO:0004596">
    <property type="term" value="F:protein-N-terminal amino-acid acetyltransferase activity"/>
    <property type="evidence" value="ECO:0007669"/>
    <property type="project" value="InterPro"/>
</dbReference>
<evidence type="ECO:0000313" key="6">
    <source>
        <dbReference type="Proteomes" id="UP001485043"/>
    </source>
</evidence>
<keyword evidence="3" id="KW-0156">Chromatin regulator</keyword>
<evidence type="ECO:0000256" key="4">
    <source>
        <dbReference type="ARBA" id="ARBA00023315"/>
    </source>
</evidence>
<dbReference type="AlphaFoldDB" id="A0AAW1T5M4"/>
<dbReference type="Proteomes" id="UP001485043">
    <property type="component" value="Unassembled WGS sequence"/>
</dbReference>
<sequence>MDITFWSVAQAGTLGQNPAANRCSTEPLRANKHLVTYDLEAEEAEEAEEPKTEASLLAILAPPGGDCAGQRHGKSQASCKMDISFRPLAEWDRAELVALHVALFPINYEDGFYNSALGNEGGFFTLAAIQRHSNGQEKMAALNFYLRNGFAQAALLRDFYFIRSDRQPEPGREIYDAYLYVLLLEPAAVSHITPWALMQAAAGPFRDAWYHFTSYLQPVLLFVKGRISFYSPVKSIVKAGQCHLREGL</sequence>
<keyword evidence="2" id="KW-0808">Transferase</keyword>
<evidence type="ECO:0000256" key="1">
    <source>
        <dbReference type="ARBA" id="ARBA00013184"/>
    </source>
</evidence>
<name>A0AAW1T5M4_9CHLO</name>
<dbReference type="EC" id="2.3.1.48" evidence="1"/>
<reference evidence="5 6" key="1">
    <citation type="journal article" date="2024" name="Nat. Commun.">
        <title>Phylogenomics reveals the evolutionary origins of lichenization in chlorophyte algae.</title>
        <authorList>
            <person name="Puginier C."/>
            <person name="Libourel C."/>
            <person name="Otte J."/>
            <person name="Skaloud P."/>
            <person name="Haon M."/>
            <person name="Grisel S."/>
            <person name="Petersen M."/>
            <person name="Berrin J.G."/>
            <person name="Delaux P.M."/>
            <person name="Dal Grande F."/>
            <person name="Keller J."/>
        </authorList>
    </citation>
    <scope>NUCLEOTIDE SEQUENCE [LARGE SCALE GENOMIC DNA]</scope>
    <source>
        <strain evidence="5 6">SAG 2523</strain>
    </source>
</reference>